<protein>
    <submittedName>
        <fullName evidence="1">Uncharacterized protein</fullName>
    </submittedName>
</protein>
<geneLocation type="plasmid" evidence="1">
    <name>pTfr153</name>
</geneLocation>
<dbReference type="RefSeq" id="WP_207249201.1">
    <property type="nucleotide sequence ID" value="NZ_CP072750.1"/>
</dbReference>
<name>A0A8B0SPQ6_9GAMM</name>
<dbReference type="EMBL" id="CP072750">
    <property type="protein sequence ID" value="QTX13021.1"/>
    <property type="molecule type" value="Genomic_DNA"/>
</dbReference>
<accession>A0A8B0SPQ6</accession>
<reference evidence="1" key="1">
    <citation type="submission" date="2021-04" db="EMBL/GenBank/DDBJ databases">
        <title>Complete Genome and methylome analysis of Thiothrix fructosivorans ATCC 49748.</title>
        <authorList>
            <person name="Fomenkov A."/>
            <person name="Sun L."/>
            <person name="Vincze T."/>
            <person name="Grabovich M.Y."/>
            <person name="Roberts R.J."/>
        </authorList>
    </citation>
    <scope>NUCLEOTIDE SEQUENCE</scope>
    <source>
        <strain evidence="1">ATCC 49748</strain>
        <plasmid evidence="1">pTfr153</plasmid>
    </source>
</reference>
<evidence type="ECO:0000313" key="1">
    <source>
        <dbReference type="EMBL" id="QTX13021.1"/>
    </source>
</evidence>
<sequence>MAEDFTHAHAANATGFCTVKHITQFANGKLLLFLVFANQVTDVLANIASGFTCNITIIQEAGRRKLFHARVKAMQTPDIKHTTPP</sequence>
<keyword evidence="1" id="KW-0614">Plasmid</keyword>
<organism evidence="1">
    <name type="scientific">Thiothrix fructosivorans</name>
    <dbReference type="NCBI Taxonomy" id="111770"/>
    <lineage>
        <taxon>Bacteria</taxon>
        <taxon>Pseudomonadati</taxon>
        <taxon>Pseudomonadota</taxon>
        <taxon>Gammaproteobacteria</taxon>
        <taxon>Thiotrichales</taxon>
        <taxon>Thiotrichaceae</taxon>
        <taxon>Thiothrix</taxon>
    </lineage>
</organism>
<dbReference type="AlphaFoldDB" id="A0A8B0SPQ6"/>
<gene>
    <name evidence="1" type="ORF">J1836_020125</name>
</gene>
<proteinExistence type="predicted"/>